<gene>
    <name evidence="3" type="ORF">HD596_000637</name>
</gene>
<dbReference type="Gene3D" id="2.30.110.10">
    <property type="entry name" value="Electron Transport, Fmn-binding Protein, Chain A"/>
    <property type="match status" value="1"/>
</dbReference>
<dbReference type="InterPro" id="IPR052019">
    <property type="entry name" value="F420H2_bilvrd_red/Heme_oxyg"/>
</dbReference>
<sequence length="121" mass="13095">MNLGAEQYISVTTYRKDGTPVATPVWVAQDGDAVVFWTVADSGKIKRIGNNPEVSVAGCDVRGKLKTEPVRGRAVVLDAAETERVRGLLRRKYGLLGRITLLGSRLRRGSTGTVGVRITDI</sequence>
<keyword evidence="4" id="KW-1185">Reference proteome</keyword>
<protein>
    <submittedName>
        <fullName evidence="3">PPOX class probable F420-dependent enzyme</fullName>
    </submittedName>
</protein>
<name>A0A7W9FYI1_9ACTN</name>
<dbReference type="InterPro" id="IPR012349">
    <property type="entry name" value="Split_barrel_FMN-bd"/>
</dbReference>
<dbReference type="SUPFAM" id="SSF50475">
    <property type="entry name" value="FMN-binding split barrel"/>
    <property type="match status" value="1"/>
</dbReference>
<feature type="domain" description="Pyridoxamine 5'-phosphate oxidase N-terminal" evidence="2">
    <location>
        <begin position="6"/>
        <end position="93"/>
    </location>
</feature>
<dbReference type="GO" id="GO:0016627">
    <property type="term" value="F:oxidoreductase activity, acting on the CH-CH group of donors"/>
    <property type="evidence" value="ECO:0007669"/>
    <property type="project" value="TreeGrafter"/>
</dbReference>
<dbReference type="NCBIfam" id="TIGR03666">
    <property type="entry name" value="Rv2061_F420"/>
    <property type="match status" value="1"/>
</dbReference>
<keyword evidence="1" id="KW-0560">Oxidoreductase</keyword>
<organism evidence="3 4">
    <name type="scientific">Nonomuraea jabiensis</name>
    <dbReference type="NCBI Taxonomy" id="882448"/>
    <lineage>
        <taxon>Bacteria</taxon>
        <taxon>Bacillati</taxon>
        <taxon>Actinomycetota</taxon>
        <taxon>Actinomycetes</taxon>
        <taxon>Streptosporangiales</taxon>
        <taxon>Streptosporangiaceae</taxon>
        <taxon>Nonomuraea</taxon>
    </lineage>
</organism>
<dbReference type="Proteomes" id="UP000579153">
    <property type="component" value="Unassembled WGS sequence"/>
</dbReference>
<dbReference type="RefSeq" id="WP_185067786.1">
    <property type="nucleotide sequence ID" value="NZ_JACHMB010000001.1"/>
</dbReference>
<dbReference type="EMBL" id="JACHMB010000001">
    <property type="protein sequence ID" value="MBB5773881.1"/>
    <property type="molecule type" value="Genomic_DNA"/>
</dbReference>
<dbReference type="GO" id="GO:0070967">
    <property type="term" value="F:coenzyme F420 binding"/>
    <property type="evidence" value="ECO:0007669"/>
    <property type="project" value="TreeGrafter"/>
</dbReference>
<reference evidence="3 4" key="1">
    <citation type="submission" date="2020-08" db="EMBL/GenBank/DDBJ databases">
        <title>Sequencing the genomes of 1000 actinobacteria strains.</title>
        <authorList>
            <person name="Klenk H.-P."/>
        </authorList>
    </citation>
    <scope>NUCLEOTIDE SEQUENCE [LARGE SCALE GENOMIC DNA]</scope>
    <source>
        <strain evidence="3 4">DSM 45507</strain>
    </source>
</reference>
<accession>A0A7W9FYI1</accession>
<evidence type="ECO:0000256" key="1">
    <source>
        <dbReference type="ARBA" id="ARBA00023002"/>
    </source>
</evidence>
<dbReference type="Pfam" id="PF01243">
    <property type="entry name" value="PNPOx_N"/>
    <property type="match status" value="1"/>
</dbReference>
<evidence type="ECO:0000259" key="2">
    <source>
        <dbReference type="Pfam" id="PF01243"/>
    </source>
</evidence>
<proteinExistence type="predicted"/>
<evidence type="ECO:0000313" key="4">
    <source>
        <dbReference type="Proteomes" id="UP000579153"/>
    </source>
</evidence>
<dbReference type="PANTHER" id="PTHR35176:SF11">
    <property type="entry name" value="PYRIDOXAMINE 5'-PHOSPHATE OXIDASE FAMILY PROTEIN"/>
    <property type="match status" value="1"/>
</dbReference>
<dbReference type="InterPro" id="IPR011576">
    <property type="entry name" value="Pyridox_Oxase_N"/>
</dbReference>
<evidence type="ECO:0000313" key="3">
    <source>
        <dbReference type="EMBL" id="MBB5773881.1"/>
    </source>
</evidence>
<comment type="caution">
    <text evidence="3">The sequence shown here is derived from an EMBL/GenBank/DDBJ whole genome shotgun (WGS) entry which is preliminary data.</text>
</comment>
<dbReference type="GO" id="GO:0005829">
    <property type="term" value="C:cytosol"/>
    <property type="evidence" value="ECO:0007669"/>
    <property type="project" value="TreeGrafter"/>
</dbReference>
<dbReference type="AlphaFoldDB" id="A0A7W9FYI1"/>
<dbReference type="PANTHER" id="PTHR35176">
    <property type="entry name" value="HEME OXYGENASE HI_0854-RELATED"/>
    <property type="match status" value="1"/>
</dbReference>
<dbReference type="InterPro" id="IPR019965">
    <property type="entry name" value="PPOX_F420-dep_Rv2061_put"/>
</dbReference>